<accession>A0A4S8R9B6</accession>
<dbReference type="OrthoDB" id="3560853at2759"/>
<sequence>MSVVPNQCCFSHSLHIIFLNIIIVHTDIAAVSAASNVVIEAELLSAVCEGEKRRRITSDATQNVPPREARSIEMPIIVGPLRECSGGFLKDTGYNNVPSPGEIVLFQCCKTFLRG</sequence>
<reference evidence="2 3" key="1">
    <citation type="submission" date="2017-12" db="EMBL/GenBank/DDBJ databases">
        <title>Comparative genomics of Botrytis spp.</title>
        <authorList>
            <person name="Valero-Jimenez C.A."/>
            <person name="Tapia P."/>
            <person name="Veloso J."/>
            <person name="Silva-Moreno E."/>
            <person name="Staats M."/>
            <person name="Valdes J.H."/>
            <person name="Van Kan J.A.L."/>
        </authorList>
    </citation>
    <scope>NUCLEOTIDE SEQUENCE [LARGE SCALE GENOMIC DNA]</scope>
    <source>
        <strain evidence="2 3">MUCL435</strain>
    </source>
</reference>
<dbReference type="Proteomes" id="UP000308671">
    <property type="component" value="Unassembled WGS sequence"/>
</dbReference>
<gene>
    <name evidence="2" type="ORF">BGAL_0063g00120</name>
</gene>
<evidence type="ECO:0000313" key="3">
    <source>
        <dbReference type="Proteomes" id="UP000308671"/>
    </source>
</evidence>
<organism evidence="2 3">
    <name type="scientific">Botrytis galanthina</name>
    <dbReference type="NCBI Taxonomy" id="278940"/>
    <lineage>
        <taxon>Eukaryota</taxon>
        <taxon>Fungi</taxon>
        <taxon>Dikarya</taxon>
        <taxon>Ascomycota</taxon>
        <taxon>Pezizomycotina</taxon>
        <taxon>Leotiomycetes</taxon>
        <taxon>Helotiales</taxon>
        <taxon>Sclerotiniaceae</taxon>
        <taxon>Botrytis</taxon>
    </lineage>
</organism>
<comment type="caution">
    <text evidence="2">The sequence shown here is derived from an EMBL/GenBank/DDBJ whole genome shotgun (WGS) entry which is preliminary data.</text>
</comment>
<feature type="signal peptide" evidence="1">
    <location>
        <begin position="1"/>
        <end position="33"/>
    </location>
</feature>
<evidence type="ECO:0000313" key="2">
    <source>
        <dbReference type="EMBL" id="THV52955.1"/>
    </source>
</evidence>
<keyword evidence="3" id="KW-1185">Reference proteome</keyword>
<protein>
    <recommendedName>
        <fullName evidence="4">Alcohol dehydrogenase N-terminal domain-containing protein</fullName>
    </recommendedName>
</protein>
<name>A0A4S8R9B6_9HELO</name>
<dbReference type="AlphaFoldDB" id="A0A4S8R9B6"/>
<dbReference type="EMBL" id="PQXL01000063">
    <property type="protein sequence ID" value="THV52955.1"/>
    <property type="molecule type" value="Genomic_DNA"/>
</dbReference>
<evidence type="ECO:0008006" key="4">
    <source>
        <dbReference type="Google" id="ProtNLM"/>
    </source>
</evidence>
<evidence type="ECO:0000256" key="1">
    <source>
        <dbReference type="SAM" id="SignalP"/>
    </source>
</evidence>
<proteinExistence type="predicted"/>
<keyword evidence="1" id="KW-0732">Signal</keyword>
<feature type="chain" id="PRO_5020869511" description="Alcohol dehydrogenase N-terminal domain-containing protein" evidence="1">
    <location>
        <begin position="34"/>
        <end position="115"/>
    </location>
</feature>